<organism evidence="2 3">
    <name type="scientific">Frankliniella fusca</name>
    <dbReference type="NCBI Taxonomy" id="407009"/>
    <lineage>
        <taxon>Eukaryota</taxon>
        <taxon>Metazoa</taxon>
        <taxon>Ecdysozoa</taxon>
        <taxon>Arthropoda</taxon>
        <taxon>Hexapoda</taxon>
        <taxon>Insecta</taxon>
        <taxon>Pterygota</taxon>
        <taxon>Neoptera</taxon>
        <taxon>Paraneoptera</taxon>
        <taxon>Thysanoptera</taxon>
        <taxon>Terebrantia</taxon>
        <taxon>Thripoidea</taxon>
        <taxon>Thripidae</taxon>
        <taxon>Frankliniella</taxon>
    </lineage>
</organism>
<protein>
    <submittedName>
        <fullName evidence="2">Uncharacterized protein</fullName>
    </submittedName>
</protein>
<feature type="compositionally biased region" description="Pro residues" evidence="1">
    <location>
        <begin position="37"/>
        <end position="49"/>
    </location>
</feature>
<evidence type="ECO:0000256" key="1">
    <source>
        <dbReference type="SAM" id="MobiDB-lite"/>
    </source>
</evidence>
<accession>A0AAE1HZ97</accession>
<dbReference type="Proteomes" id="UP001219518">
    <property type="component" value="Unassembled WGS sequence"/>
</dbReference>
<feature type="compositionally biased region" description="Polar residues" evidence="1">
    <location>
        <begin position="1"/>
        <end position="11"/>
    </location>
</feature>
<reference evidence="2" key="1">
    <citation type="submission" date="2021-07" db="EMBL/GenBank/DDBJ databases">
        <authorList>
            <person name="Catto M.A."/>
            <person name="Jacobson A."/>
            <person name="Kennedy G."/>
            <person name="Labadie P."/>
            <person name="Hunt B.G."/>
            <person name="Srinivasan R."/>
        </authorList>
    </citation>
    <scope>NUCLEOTIDE SEQUENCE</scope>
    <source>
        <strain evidence="2">PL_HMW_Pooled</strain>
        <tissue evidence="2">Head</tissue>
    </source>
</reference>
<dbReference type="EMBL" id="JAHWGI010001412">
    <property type="protein sequence ID" value="KAK3930642.1"/>
    <property type="molecule type" value="Genomic_DNA"/>
</dbReference>
<sequence length="75" mass="7837">MHANQDVGTSDDSGRASERLNGASVDTSHDRLSDVSMPPPTPSSRPPSPVLSSCPQSETAPEQAGKSPRVAPRNQ</sequence>
<keyword evidence="3" id="KW-1185">Reference proteome</keyword>
<feature type="region of interest" description="Disordered" evidence="1">
    <location>
        <begin position="1"/>
        <end position="75"/>
    </location>
</feature>
<evidence type="ECO:0000313" key="3">
    <source>
        <dbReference type="Proteomes" id="UP001219518"/>
    </source>
</evidence>
<dbReference type="AlphaFoldDB" id="A0AAE1HZ97"/>
<proteinExistence type="predicted"/>
<name>A0AAE1HZ97_9NEOP</name>
<evidence type="ECO:0000313" key="2">
    <source>
        <dbReference type="EMBL" id="KAK3930642.1"/>
    </source>
</evidence>
<reference evidence="2" key="2">
    <citation type="journal article" date="2023" name="BMC Genomics">
        <title>Pest status, molecular evolution, and epigenetic factors derived from the genome assembly of Frankliniella fusca, a thysanopteran phytovirus vector.</title>
        <authorList>
            <person name="Catto M.A."/>
            <person name="Labadie P.E."/>
            <person name="Jacobson A.L."/>
            <person name="Kennedy G.G."/>
            <person name="Srinivasan R."/>
            <person name="Hunt B.G."/>
        </authorList>
    </citation>
    <scope>NUCLEOTIDE SEQUENCE</scope>
    <source>
        <strain evidence="2">PL_HMW_Pooled</strain>
    </source>
</reference>
<comment type="caution">
    <text evidence="2">The sequence shown here is derived from an EMBL/GenBank/DDBJ whole genome shotgun (WGS) entry which is preliminary data.</text>
</comment>
<gene>
    <name evidence="2" type="ORF">KUF71_023998</name>
</gene>